<evidence type="ECO:0000256" key="3">
    <source>
        <dbReference type="ARBA" id="ARBA00023125"/>
    </source>
</evidence>
<comment type="caution">
    <text evidence="7">The sequence shown here is derived from an EMBL/GenBank/DDBJ whole genome shotgun (WGS) entry which is preliminary data.</text>
</comment>
<dbReference type="RefSeq" id="WP_107940551.1">
    <property type="nucleotide sequence ID" value="NZ_QANS01000004.1"/>
</dbReference>
<dbReference type="EMBL" id="QANS01000004">
    <property type="protein sequence ID" value="PTU30967.1"/>
    <property type="molecule type" value="Genomic_DNA"/>
</dbReference>
<feature type="region of interest" description="Disordered" evidence="5">
    <location>
        <begin position="96"/>
        <end position="131"/>
    </location>
</feature>
<feature type="compositionally biased region" description="Basic and acidic residues" evidence="5">
    <location>
        <begin position="96"/>
        <end position="115"/>
    </location>
</feature>
<dbReference type="Pfam" id="PF01479">
    <property type="entry name" value="S4"/>
    <property type="match status" value="1"/>
</dbReference>
<accession>A0A2T5MEH6</accession>
<evidence type="ECO:0000256" key="1">
    <source>
        <dbReference type="ARBA" id="ARBA00008396"/>
    </source>
</evidence>
<feature type="domain" description="RNA-binding S4" evidence="6">
    <location>
        <begin position="9"/>
        <end position="70"/>
    </location>
</feature>
<dbReference type="InterPro" id="IPR002942">
    <property type="entry name" value="S4_RNA-bd"/>
</dbReference>
<keyword evidence="2 4" id="KW-0694">RNA-binding</keyword>
<feature type="compositionally biased region" description="Basic residues" evidence="5">
    <location>
        <begin position="116"/>
        <end position="131"/>
    </location>
</feature>
<name>A0A2T5MEH6_9GAMM</name>
<proteinExistence type="inferred from homology"/>
<dbReference type="InterPro" id="IPR036986">
    <property type="entry name" value="S4_RNA-bd_sf"/>
</dbReference>
<evidence type="ECO:0000256" key="4">
    <source>
        <dbReference type="PIRNR" id="PIRNR016821"/>
    </source>
</evidence>
<dbReference type="InterPro" id="IPR025708">
    <property type="entry name" value="HSP15"/>
</dbReference>
<dbReference type="OrthoDB" id="9797176at2"/>
<dbReference type="Proteomes" id="UP000244248">
    <property type="component" value="Unassembled WGS sequence"/>
</dbReference>
<dbReference type="Gene3D" id="3.10.290.10">
    <property type="entry name" value="RNA-binding S4 domain"/>
    <property type="match status" value="1"/>
</dbReference>
<dbReference type="AlphaFoldDB" id="A0A2T5MEH6"/>
<evidence type="ECO:0000313" key="7">
    <source>
        <dbReference type="EMBL" id="PTU30967.1"/>
    </source>
</evidence>
<evidence type="ECO:0000256" key="5">
    <source>
        <dbReference type="SAM" id="MobiDB-lite"/>
    </source>
</evidence>
<dbReference type="PIRSF" id="PIRSF016821">
    <property type="entry name" value="HSP15"/>
    <property type="match status" value="1"/>
</dbReference>
<dbReference type="GO" id="GO:0003727">
    <property type="term" value="F:single-stranded RNA binding"/>
    <property type="evidence" value="ECO:0007669"/>
    <property type="project" value="InterPro"/>
</dbReference>
<dbReference type="PROSITE" id="PS50889">
    <property type="entry name" value="S4"/>
    <property type="match status" value="1"/>
</dbReference>
<sequence length="131" mass="15113">MNESNGQGVRLDKWLWAARFYKTRSLAKEAIEGGKVRYDGDHSKVGRDVKIGALIRVRQGYEELEVQVLALSDQRGAAPQARLLYEETPVSKEQRERAALERRGANALVSHERPSKQQRRMIHRFKRQLSE</sequence>
<organism evidence="7 8">
    <name type="scientific">Stenotrophobium rhamnosiphilum</name>
    <dbReference type="NCBI Taxonomy" id="2029166"/>
    <lineage>
        <taxon>Bacteria</taxon>
        <taxon>Pseudomonadati</taxon>
        <taxon>Pseudomonadota</taxon>
        <taxon>Gammaproteobacteria</taxon>
        <taxon>Nevskiales</taxon>
        <taxon>Nevskiaceae</taxon>
        <taxon>Stenotrophobium</taxon>
    </lineage>
</organism>
<keyword evidence="8" id="KW-1185">Reference proteome</keyword>
<evidence type="ECO:0000256" key="2">
    <source>
        <dbReference type="ARBA" id="ARBA00022884"/>
    </source>
</evidence>
<keyword evidence="3 4" id="KW-0238">DNA-binding</keyword>
<dbReference type="GO" id="GO:0003677">
    <property type="term" value="F:DNA binding"/>
    <property type="evidence" value="ECO:0007669"/>
    <property type="project" value="UniProtKB-KW"/>
</dbReference>
<reference evidence="7 8" key="1">
    <citation type="submission" date="2018-04" db="EMBL/GenBank/DDBJ databases">
        <title>Novel species isolated from glacier.</title>
        <authorList>
            <person name="Liu Q."/>
            <person name="Xin Y.-H."/>
        </authorList>
    </citation>
    <scope>NUCLEOTIDE SEQUENCE [LARGE SCALE GENOMIC DNA]</scope>
    <source>
        <strain evidence="7 8">GT1R17</strain>
    </source>
</reference>
<comment type="similarity">
    <text evidence="1 4">Belongs to the HSP15 family.</text>
</comment>
<dbReference type="GO" id="GO:0043023">
    <property type="term" value="F:ribosomal large subunit binding"/>
    <property type="evidence" value="ECO:0007669"/>
    <property type="project" value="InterPro"/>
</dbReference>
<gene>
    <name evidence="7" type="ORF">CJD38_11725</name>
</gene>
<dbReference type="GO" id="GO:0034605">
    <property type="term" value="P:cellular response to heat"/>
    <property type="evidence" value="ECO:0007669"/>
    <property type="project" value="InterPro"/>
</dbReference>
<protein>
    <recommendedName>
        <fullName evidence="4">Heat shock protein 15</fullName>
    </recommendedName>
</protein>
<dbReference type="SMART" id="SM00363">
    <property type="entry name" value="S4"/>
    <property type="match status" value="1"/>
</dbReference>
<evidence type="ECO:0000259" key="6">
    <source>
        <dbReference type="SMART" id="SM00363"/>
    </source>
</evidence>
<dbReference type="SUPFAM" id="SSF55174">
    <property type="entry name" value="Alpha-L RNA-binding motif"/>
    <property type="match status" value="1"/>
</dbReference>
<dbReference type="CDD" id="cd00165">
    <property type="entry name" value="S4"/>
    <property type="match status" value="1"/>
</dbReference>
<evidence type="ECO:0000313" key="8">
    <source>
        <dbReference type="Proteomes" id="UP000244248"/>
    </source>
</evidence>